<evidence type="ECO:0000259" key="2">
    <source>
        <dbReference type="Pfam" id="PF00149"/>
    </source>
</evidence>
<gene>
    <name evidence="3" type="ORF">HHL09_25865</name>
</gene>
<dbReference type="Gene3D" id="4.10.1080.10">
    <property type="entry name" value="TSP type-3 repeat"/>
    <property type="match status" value="1"/>
</dbReference>
<dbReference type="RefSeq" id="WP_169457545.1">
    <property type="nucleotide sequence ID" value="NZ_CP051774.1"/>
</dbReference>
<feature type="chain" id="PRO_5032310560" description="Calcineurin-like phosphoesterase domain-containing protein" evidence="1">
    <location>
        <begin position="18"/>
        <end position="698"/>
    </location>
</feature>
<dbReference type="InterPro" id="IPR028974">
    <property type="entry name" value="TSP_type-3_rpt"/>
</dbReference>
<protein>
    <recommendedName>
        <fullName evidence="2">Calcineurin-like phosphoesterase domain-containing protein</fullName>
    </recommendedName>
</protein>
<evidence type="ECO:0000313" key="3">
    <source>
        <dbReference type="EMBL" id="QJE99059.1"/>
    </source>
</evidence>
<dbReference type="EMBL" id="CP051774">
    <property type="protein sequence ID" value="QJE99059.1"/>
    <property type="molecule type" value="Genomic_DNA"/>
</dbReference>
<reference evidence="3 4" key="1">
    <citation type="submission" date="2020-04" db="EMBL/GenBank/DDBJ databases">
        <title>Luteolibacter sp. G-1-1-1 isolated from soil.</title>
        <authorList>
            <person name="Dahal R.H."/>
        </authorList>
    </citation>
    <scope>NUCLEOTIDE SEQUENCE [LARGE SCALE GENOMIC DNA]</scope>
    <source>
        <strain evidence="3 4">G-1-1-1</strain>
    </source>
</reference>
<dbReference type="GO" id="GO:0016787">
    <property type="term" value="F:hydrolase activity"/>
    <property type="evidence" value="ECO:0007669"/>
    <property type="project" value="InterPro"/>
</dbReference>
<dbReference type="InterPro" id="IPR051918">
    <property type="entry name" value="STPP_CPPED1"/>
</dbReference>
<name>A0A858RRT5_9BACT</name>
<evidence type="ECO:0000256" key="1">
    <source>
        <dbReference type="SAM" id="SignalP"/>
    </source>
</evidence>
<dbReference type="Gene3D" id="3.60.21.10">
    <property type="match status" value="1"/>
</dbReference>
<accession>A0A858RRT5</accession>
<dbReference type="PANTHER" id="PTHR43143">
    <property type="entry name" value="METALLOPHOSPHOESTERASE, CALCINEURIN SUPERFAMILY"/>
    <property type="match status" value="1"/>
</dbReference>
<dbReference type="InterPro" id="IPR004843">
    <property type="entry name" value="Calcineurin-like_PHP"/>
</dbReference>
<evidence type="ECO:0000313" key="4">
    <source>
        <dbReference type="Proteomes" id="UP000501812"/>
    </source>
</evidence>
<feature type="domain" description="Calcineurin-like phosphoesterase" evidence="2">
    <location>
        <begin position="334"/>
        <end position="527"/>
    </location>
</feature>
<keyword evidence="4" id="KW-1185">Reference proteome</keyword>
<sequence length="698" mass="77172">MKTRLSLLILASSVVLATAAEEKQPAPDLGTLVAMGGSANPPAEKAPANPEGLRAYVFETVDTYSGKVGLAELLRRAGFHVEPLPLDRPPYVKGSDPETDVDLIAFGSFASQSKEYKDYMAAYGEDLDDFIDRAGLLIQFAQADQDELKPPFLPDTQEATRSDIDFPRAQILAPQHAILAGVPKSADGKTLSFVLSEKAEKNAKNTQWESFVQFHGFEVLLSGDTQARFPGLMEGAYGQGRFFVSALAVDKILKPADQSEVATESLKKFNEPFFANLYRYAATVRDRKAPALDLTPQPGSSEIKEGSWTLVLLPDTQIYSQNFPGIFDSQTSWILNNARTRNIRYVMHLGDIVNVNSIPEWQNARRSMGALDGKLPYSLVPGNHDYGPGGNAATRDTFMNDYFHEEDYRAWPSFGGAMEPGKMDNTFHLFEAGGVKWIIVCLEWGPRDATIAWANEVMAKHKDRKGILVTHAFMNNNDLRYDYTDKVNPQAYNPHSYRTPGGMNDGEQLWQKLVKKNNFVLTVNGHVLGDGTGYRMDQNDAGQPVHQMLANYQFRKLGGEGYLRTLEFQPDNKTVVVKSYSTIYGNYLLETDQDFSFQLDLGAKDSDGDGVFDYFDADLDDDKDGLNNHDEFVKYGTSASSADTDRDGLGDAAEIAAGTNALFNDGTVIDAVKQNRKGFGLHSDEDLRKAVPDAFHGE</sequence>
<dbReference type="SUPFAM" id="SSF103647">
    <property type="entry name" value="TSP type-3 repeat"/>
    <property type="match status" value="1"/>
</dbReference>
<organism evidence="3 4">
    <name type="scientific">Luteolibacter luteus</name>
    <dbReference type="NCBI Taxonomy" id="2728835"/>
    <lineage>
        <taxon>Bacteria</taxon>
        <taxon>Pseudomonadati</taxon>
        <taxon>Verrucomicrobiota</taxon>
        <taxon>Verrucomicrobiia</taxon>
        <taxon>Verrucomicrobiales</taxon>
        <taxon>Verrucomicrobiaceae</taxon>
        <taxon>Luteolibacter</taxon>
    </lineage>
</organism>
<dbReference type="GO" id="GO:0005509">
    <property type="term" value="F:calcium ion binding"/>
    <property type="evidence" value="ECO:0007669"/>
    <property type="project" value="InterPro"/>
</dbReference>
<proteinExistence type="predicted"/>
<dbReference type="AlphaFoldDB" id="A0A858RRT5"/>
<keyword evidence="1" id="KW-0732">Signal</keyword>
<feature type="signal peptide" evidence="1">
    <location>
        <begin position="1"/>
        <end position="17"/>
    </location>
</feature>
<dbReference type="SUPFAM" id="SSF56300">
    <property type="entry name" value="Metallo-dependent phosphatases"/>
    <property type="match status" value="1"/>
</dbReference>
<dbReference type="InterPro" id="IPR029052">
    <property type="entry name" value="Metallo-depent_PP-like"/>
</dbReference>
<dbReference type="KEGG" id="luo:HHL09_25865"/>
<dbReference type="PANTHER" id="PTHR43143:SF5">
    <property type="entry name" value="SECRETED PROTEIN"/>
    <property type="match status" value="1"/>
</dbReference>
<dbReference type="Proteomes" id="UP000501812">
    <property type="component" value="Chromosome"/>
</dbReference>
<dbReference type="Pfam" id="PF00149">
    <property type="entry name" value="Metallophos"/>
    <property type="match status" value="1"/>
</dbReference>